<evidence type="ECO:0000313" key="2">
    <source>
        <dbReference type="EMBL" id="KYH25006.1"/>
    </source>
</evidence>
<dbReference type="OrthoDB" id="274135at2157"/>
<dbReference type="AlphaFoldDB" id="A0A151ABD1"/>
<reference evidence="2 3" key="1">
    <citation type="submission" date="2016-02" db="EMBL/GenBank/DDBJ databases">
        <title>Genome sequence of Halalkalicoccus paucihalophilus DSM 24557.</title>
        <authorList>
            <person name="Poehlein A."/>
            <person name="Daniel R."/>
        </authorList>
    </citation>
    <scope>NUCLEOTIDE SEQUENCE [LARGE SCALE GENOMIC DNA]</scope>
    <source>
        <strain evidence="2 3">DSM 24557</strain>
    </source>
</reference>
<comment type="caution">
    <text evidence="2">The sequence shown here is derived from an EMBL/GenBank/DDBJ whole genome shotgun (WGS) entry which is preliminary data.</text>
</comment>
<gene>
    <name evidence="2" type="ORF">HAPAU_29580</name>
</gene>
<protein>
    <submittedName>
        <fullName evidence="2">Uncharacterized protein</fullName>
    </submittedName>
</protein>
<dbReference type="RefSeq" id="WP_169802659.1">
    <property type="nucleotide sequence ID" value="NZ_LTAZ01000010.1"/>
</dbReference>
<name>A0A151ABD1_9EURY</name>
<evidence type="ECO:0000256" key="1">
    <source>
        <dbReference type="SAM" id="MobiDB-lite"/>
    </source>
</evidence>
<feature type="region of interest" description="Disordered" evidence="1">
    <location>
        <begin position="76"/>
        <end position="97"/>
    </location>
</feature>
<sequence>MTQTSLSNGLVTGRSGKDYSECLISLQDHQGWIPMRVEASPFENMLLNYDPNGGLEFAQYVADEHGGEEFEQLAAESVADQQDENPDTITKPALADD</sequence>
<proteinExistence type="predicted"/>
<evidence type="ECO:0000313" key="3">
    <source>
        <dbReference type="Proteomes" id="UP000075321"/>
    </source>
</evidence>
<keyword evidence="3" id="KW-1185">Reference proteome</keyword>
<accession>A0A151ABD1</accession>
<dbReference type="EMBL" id="LTAZ01000010">
    <property type="protein sequence ID" value="KYH25006.1"/>
    <property type="molecule type" value="Genomic_DNA"/>
</dbReference>
<organism evidence="2 3">
    <name type="scientific">Halalkalicoccus paucihalophilus</name>
    <dbReference type="NCBI Taxonomy" id="1008153"/>
    <lineage>
        <taxon>Archaea</taxon>
        <taxon>Methanobacteriati</taxon>
        <taxon>Methanobacteriota</taxon>
        <taxon>Stenosarchaea group</taxon>
        <taxon>Halobacteria</taxon>
        <taxon>Halobacteriales</taxon>
        <taxon>Halococcaceae</taxon>
        <taxon>Halalkalicoccus</taxon>
    </lineage>
</organism>
<dbReference type="Proteomes" id="UP000075321">
    <property type="component" value="Unassembled WGS sequence"/>
</dbReference>